<name>A0A2T5UQU6_9HYPH</name>
<dbReference type="Proteomes" id="UP000244081">
    <property type="component" value="Unassembled WGS sequence"/>
</dbReference>
<gene>
    <name evidence="2" type="ORF">C8N35_1157</name>
</gene>
<dbReference type="InterPro" id="IPR000182">
    <property type="entry name" value="GNAT_dom"/>
</dbReference>
<dbReference type="PROSITE" id="PS51186">
    <property type="entry name" value="GNAT"/>
    <property type="match status" value="1"/>
</dbReference>
<evidence type="ECO:0000313" key="2">
    <source>
        <dbReference type="EMBL" id="PTW53887.1"/>
    </source>
</evidence>
<reference evidence="2 3" key="1">
    <citation type="submission" date="2018-04" db="EMBL/GenBank/DDBJ databases">
        <title>Genomic Encyclopedia of Archaeal and Bacterial Type Strains, Phase II (KMG-II): from individual species to whole genera.</title>
        <authorList>
            <person name="Goeker M."/>
        </authorList>
    </citation>
    <scope>NUCLEOTIDE SEQUENCE [LARGE SCALE GENOMIC DNA]</scope>
    <source>
        <strain evidence="2 3">DSM 23382</strain>
    </source>
</reference>
<organism evidence="2 3">
    <name type="scientific">Breoghania corrubedonensis</name>
    <dbReference type="NCBI Taxonomy" id="665038"/>
    <lineage>
        <taxon>Bacteria</taxon>
        <taxon>Pseudomonadati</taxon>
        <taxon>Pseudomonadota</taxon>
        <taxon>Alphaproteobacteria</taxon>
        <taxon>Hyphomicrobiales</taxon>
        <taxon>Stappiaceae</taxon>
        <taxon>Breoghania</taxon>
    </lineage>
</organism>
<evidence type="ECO:0000259" key="1">
    <source>
        <dbReference type="PROSITE" id="PS51186"/>
    </source>
</evidence>
<sequence length="278" mass="30711">MHHSPTSTCLGKDWQSSPIAINPWSETSGYALSEMDLVRHLDIAEYYPGTERDYLTRRFQPKSLPSPRSHTLFIIEKHNELLGFFVLAVKEGGLTKLGPVWLSREARGQSLFSSIVAYVSAIQPNRFVYMTAPSDNFSIVSSAKKAGFISVAAVPDLYRVGSTELYYHLGRHEYKSASIARRIMTSNNILQTICRLGVKPADLSDPGLLSSFENACVKRGGAICLNSSSPSPNAIHAVRRTPFSYSTIYLSSCDTKFSLPPGWELQRISAQLAIIFGA</sequence>
<dbReference type="EMBL" id="QAYG01000015">
    <property type="protein sequence ID" value="PTW53887.1"/>
    <property type="molecule type" value="Genomic_DNA"/>
</dbReference>
<dbReference type="InterPro" id="IPR016181">
    <property type="entry name" value="Acyl_CoA_acyltransferase"/>
</dbReference>
<feature type="domain" description="N-acetyltransferase" evidence="1">
    <location>
        <begin position="33"/>
        <end position="172"/>
    </location>
</feature>
<dbReference type="AlphaFoldDB" id="A0A2T5UQU6"/>
<comment type="caution">
    <text evidence="2">The sequence shown here is derived from an EMBL/GenBank/DDBJ whole genome shotgun (WGS) entry which is preliminary data.</text>
</comment>
<proteinExistence type="predicted"/>
<protein>
    <recommendedName>
        <fullName evidence="1">N-acetyltransferase domain-containing protein</fullName>
    </recommendedName>
</protein>
<keyword evidence="3" id="KW-1185">Reference proteome</keyword>
<dbReference type="SUPFAM" id="SSF55729">
    <property type="entry name" value="Acyl-CoA N-acyltransferases (Nat)"/>
    <property type="match status" value="1"/>
</dbReference>
<evidence type="ECO:0000313" key="3">
    <source>
        <dbReference type="Proteomes" id="UP000244081"/>
    </source>
</evidence>
<dbReference type="Gene3D" id="3.40.630.30">
    <property type="match status" value="1"/>
</dbReference>
<dbReference type="GO" id="GO:0016747">
    <property type="term" value="F:acyltransferase activity, transferring groups other than amino-acyl groups"/>
    <property type="evidence" value="ECO:0007669"/>
    <property type="project" value="InterPro"/>
</dbReference>
<accession>A0A2T5UQU6</accession>
<dbReference type="RefSeq" id="WP_146177463.1">
    <property type="nucleotide sequence ID" value="NZ_QAYG01000015.1"/>
</dbReference>